<dbReference type="Proteomes" id="UP000485058">
    <property type="component" value="Unassembled WGS sequence"/>
</dbReference>
<gene>
    <name evidence="8" type="ORF">HaLaN_28784</name>
</gene>
<dbReference type="GO" id="GO:0005737">
    <property type="term" value="C:cytoplasm"/>
    <property type="evidence" value="ECO:0007669"/>
    <property type="project" value="UniProtKB-ARBA"/>
</dbReference>
<dbReference type="GO" id="GO:0005840">
    <property type="term" value="C:ribosome"/>
    <property type="evidence" value="ECO:0007669"/>
    <property type="project" value="UniProtKB-KW"/>
</dbReference>
<dbReference type="Gene3D" id="3.30.160.20">
    <property type="match status" value="1"/>
</dbReference>
<protein>
    <submittedName>
        <fullName evidence="8">S5 DRBM domain-containing protein</fullName>
    </submittedName>
</protein>
<evidence type="ECO:0000259" key="7">
    <source>
        <dbReference type="PROSITE" id="PS50881"/>
    </source>
</evidence>
<dbReference type="InterPro" id="IPR005324">
    <property type="entry name" value="Ribosomal_uS5_C"/>
</dbReference>
<evidence type="ECO:0000256" key="2">
    <source>
        <dbReference type="ARBA" id="ARBA00022980"/>
    </source>
</evidence>
<reference evidence="8 9" key="1">
    <citation type="submission" date="2020-02" db="EMBL/GenBank/DDBJ databases">
        <title>Draft genome sequence of Haematococcus lacustris strain NIES-144.</title>
        <authorList>
            <person name="Morimoto D."/>
            <person name="Nakagawa S."/>
            <person name="Yoshida T."/>
            <person name="Sawayama S."/>
        </authorList>
    </citation>
    <scope>NUCLEOTIDE SEQUENCE [LARGE SCALE GENOMIC DNA]</scope>
    <source>
        <strain evidence="8 9">NIES-144</strain>
    </source>
</reference>
<name>A0A6A0ABD0_HAELA</name>
<dbReference type="Gene3D" id="3.30.230.10">
    <property type="match status" value="1"/>
</dbReference>
<dbReference type="GO" id="GO:0006412">
    <property type="term" value="P:translation"/>
    <property type="evidence" value="ECO:0007669"/>
    <property type="project" value="InterPro"/>
</dbReference>
<dbReference type="EMBL" id="BLLF01004652">
    <property type="protein sequence ID" value="GFH30016.1"/>
    <property type="molecule type" value="Genomic_DNA"/>
</dbReference>
<dbReference type="PROSITE" id="PS00585">
    <property type="entry name" value="RIBOSOMAL_S5"/>
    <property type="match status" value="1"/>
</dbReference>
<evidence type="ECO:0000313" key="8">
    <source>
        <dbReference type="EMBL" id="GFH30016.1"/>
    </source>
</evidence>
<organism evidence="8 9">
    <name type="scientific">Haematococcus lacustris</name>
    <name type="common">Green alga</name>
    <name type="synonym">Haematococcus pluvialis</name>
    <dbReference type="NCBI Taxonomy" id="44745"/>
    <lineage>
        <taxon>Eukaryota</taxon>
        <taxon>Viridiplantae</taxon>
        <taxon>Chlorophyta</taxon>
        <taxon>core chlorophytes</taxon>
        <taxon>Chlorophyceae</taxon>
        <taxon>CS clade</taxon>
        <taxon>Chlamydomonadales</taxon>
        <taxon>Haematococcaceae</taxon>
        <taxon>Haematococcus</taxon>
    </lineage>
</organism>
<dbReference type="AlphaFoldDB" id="A0A6A0ABD0"/>
<evidence type="ECO:0000256" key="5">
    <source>
        <dbReference type="RuleBase" id="RU003823"/>
    </source>
</evidence>
<dbReference type="PANTHER" id="PTHR48277:SF1">
    <property type="entry name" value="MITOCHONDRIAL RIBOSOMAL PROTEIN S5"/>
    <property type="match status" value="1"/>
</dbReference>
<sequence>MVLSKQGCVRALFGDTPLVEERPDEVVLSQEELDEVLNAPEPPLEALQQQLDQEMRELNAFGPMLELPWPTETQLDEADAIIASAEDFIAAEEGRKQELAAAVERGEMSPDALAQELEDAPDTMAELLQEATEQAEEEEGLPDQAVDDDSDGQKWTERIIELRRVTKVVKGGKIMGFRCVAVIGNQNGLVGVGCMSGREVATAVKRTLVDARRNVVQVPLVGAGTIPHRAEAKFHAARCVIVPASDGTGCIAGGSIRSVLELAGVRNVLGKRIGSRSALNSARATVKALQSLQTLGEVSQARGVPVQRLLLPAMN</sequence>
<keyword evidence="9" id="KW-1185">Reference proteome</keyword>
<evidence type="ECO:0000256" key="4">
    <source>
        <dbReference type="PROSITE-ProRule" id="PRU00268"/>
    </source>
</evidence>
<keyword evidence="2 4" id="KW-0689">Ribosomal protein</keyword>
<dbReference type="SUPFAM" id="SSF54211">
    <property type="entry name" value="Ribosomal protein S5 domain 2-like"/>
    <property type="match status" value="1"/>
</dbReference>
<dbReference type="GO" id="GO:0003735">
    <property type="term" value="F:structural constituent of ribosome"/>
    <property type="evidence" value="ECO:0007669"/>
    <property type="project" value="UniProtKB-UniRule"/>
</dbReference>
<dbReference type="GO" id="GO:1990904">
    <property type="term" value="C:ribonucleoprotein complex"/>
    <property type="evidence" value="ECO:0007669"/>
    <property type="project" value="UniProtKB-UniRule"/>
</dbReference>
<dbReference type="InterPro" id="IPR018192">
    <property type="entry name" value="Ribosomal_uS5_N_CS"/>
</dbReference>
<evidence type="ECO:0000256" key="3">
    <source>
        <dbReference type="ARBA" id="ARBA00023274"/>
    </source>
</evidence>
<feature type="domain" description="S5 DRBM" evidence="7">
    <location>
        <begin position="155"/>
        <end position="218"/>
    </location>
</feature>
<dbReference type="SUPFAM" id="SSF54768">
    <property type="entry name" value="dsRNA-binding domain-like"/>
    <property type="match status" value="1"/>
</dbReference>
<dbReference type="Pfam" id="PF03719">
    <property type="entry name" value="Ribosomal_S5_C"/>
    <property type="match status" value="1"/>
</dbReference>
<feature type="compositionally biased region" description="Acidic residues" evidence="6">
    <location>
        <begin position="133"/>
        <end position="150"/>
    </location>
</feature>
<keyword evidence="3 4" id="KW-0687">Ribonucleoprotein</keyword>
<comment type="caution">
    <text evidence="8">The sequence shown here is derived from an EMBL/GenBank/DDBJ whole genome shotgun (WGS) entry which is preliminary data.</text>
</comment>
<proteinExistence type="inferred from homology"/>
<dbReference type="FunFam" id="3.30.230.10:FF:000002">
    <property type="entry name" value="30S ribosomal protein S5"/>
    <property type="match status" value="1"/>
</dbReference>
<dbReference type="InterPro" id="IPR000851">
    <property type="entry name" value="Ribosomal_uS5"/>
</dbReference>
<accession>A0A6A0ABD0</accession>
<evidence type="ECO:0000313" key="9">
    <source>
        <dbReference type="Proteomes" id="UP000485058"/>
    </source>
</evidence>
<dbReference type="InterPro" id="IPR014721">
    <property type="entry name" value="Ribsml_uS5_D2-typ_fold_subgr"/>
</dbReference>
<dbReference type="Pfam" id="PF00333">
    <property type="entry name" value="Ribosomal_S5"/>
    <property type="match status" value="1"/>
</dbReference>
<evidence type="ECO:0000256" key="6">
    <source>
        <dbReference type="SAM" id="MobiDB-lite"/>
    </source>
</evidence>
<evidence type="ECO:0000256" key="1">
    <source>
        <dbReference type="ARBA" id="ARBA00008945"/>
    </source>
</evidence>
<feature type="region of interest" description="Disordered" evidence="6">
    <location>
        <begin position="131"/>
        <end position="152"/>
    </location>
</feature>
<dbReference type="PROSITE" id="PS50881">
    <property type="entry name" value="S5_DSRBD"/>
    <property type="match status" value="1"/>
</dbReference>
<comment type="similarity">
    <text evidence="1 5">Belongs to the universal ribosomal protein uS5 family.</text>
</comment>
<dbReference type="InterPro" id="IPR013810">
    <property type="entry name" value="Ribosomal_uS5_N"/>
</dbReference>
<dbReference type="InterPro" id="IPR020568">
    <property type="entry name" value="Ribosomal_Su5_D2-typ_SF"/>
</dbReference>
<dbReference type="PANTHER" id="PTHR48277">
    <property type="entry name" value="MITOCHONDRIAL RIBOSOMAL PROTEIN S5"/>
    <property type="match status" value="1"/>
</dbReference>
<dbReference type="GO" id="GO:0003723">
    <property type="term" value="F:RNA binding"/>
    <property type="evidence" value="ECO:0007669"/>
    <property type="project" value="InterPro"/>
</dbReference>